<dbReference type="Pfam" id="PF00106">
    <property type="entry name" value="adh_short"/>
    <property type="match status" value="1"/>
</dbReference>
<dbReference type="PANTHER" id="PTHR45024">
    <property type="entry name" value="DEHYDROGENASES, SHORT CHAIN"/>
    <property type="match status" value="1"/>
</dbReference>
<dbReference type="InterPro" id="IPR002347">
    <property type="entry name" value="SDR_fam"/>
</dbReference>
<dbReference type="SUPFAM" id="SSF51735">
    <property type="entry name" value="NAD(P)-binding Rossmann-fold domains"/>
    <property type="match status" value="1"/>
</dbReference>
<dbReference type="PROSITE" id="PS00061">
    <property type="entry name" value="ADH_SHORT"/>
    <property type="match status" value="1"/>
</dbReference>
<comment type="similarity">
    <text evidence="1 3">Belongs to the short-chain dehydrogenases/reductases (SDR) family.</text>
</comment>
<evidence type="ECO:0000313" key="6">
    <source>
        <dbReference type="Proteomes" id="UP001501358"/>
    </source>
</evidence>
<evidence type="ECO:0000256" key="1">
    <source>
        <dbReference type="ARBA" id="ARBA00006484"/>
    </source>
</evidence>
<dbReference type="PRINTS" id="PR00081">
    <property type="entry name" value="GDHRDH"/>
</dbReference>
<dbReference type="EMBL" id="BAAATA010000008">
    <property type="protein sequence ID" value="GAA2482604.1"/>
    <property type="molecule type" value="Genomic_DNA"/>
</dbReference>
<protein>
    <submittedName>
        <fullName evidence="5">SDR family oxidoreductase</fullName>
    </submittedName>
</protein>
<name>A0ABP5YK01_9ACTN</name>
<gene>
    <name evidence="5" type="ORF">GCM10010406_18620</name>
</gene>
<feature type="domain" description="Ketoreductase" evidence="4">
    <location>
        <begin position="8"/>
        <end position="192"/>
    </location>
</feature>
<keyword evidence="6" id="KW-1185">Reference proteome</keyword>
<dbReference type="Proteomes" id="UP001501358">
    <property type="component" value="Unassembled WGS sequence"/>
</dbReference>
<sequence>MRGICQDRVVVVTGAGQGLGREHALALAAEGAKVVVNDLGDAAAAVAGEINASGGTAVADSGDVSDWAYAKALVDRAVAEFGTLDALVNNAGINRDRMLVSMTEEEWDLVLKVDLKGHFAPMRHAAAHWRERSKQGHPVAARIVNTSSGAGLMGSVGQGNYGAAKAGIAALTQVAAVELARYGVTVNAIAPAARTPMTEAVFAERMRAPEDGFDAMHPGNVSPLVVWLAAADSADVTGRVFEVEGGTIGVADGWQYGPRAVRDRRWAPAEVGPAVRDLIAKAPAPAPVYGA</sequence>
<evidence type="ECO:0000259" key="4">
    <source>
        <dbReference type="SMART" id="SM00822"/>
    </source>
</evidence>
<evidence type="ECO:0000313" key="5">
    <source>
        <dbReference type="EMBL" id="GAA2482604.1"/>
    </source>
</evidence>
<organism evidence="5 6">
    <name type="scientific">Streptomyces thermolineatus</name>
    <dbReference type="NCBI Taxonomy" id="44033"/>
    <lineage>
        <taxon>Bacteria</taxon>
        <taxon>Bacillati</taxon>
        <taxon>Actinomycetota</taxon>
        <taxon>Actinomycetes</taxon>
        <taxon>Kitasatosporales</taxon>
        <taxon>Streptomycetaceae</taxon>
        <taxon>Streptomyces</taxon>
    </lineage>
</organism>
<comment type="caution">
    <text evidence="5">The sequence shown here is derived from an EMBL/GenBank/DDBJ whole genome shotgun (WGS) entry which is preliminary data.</text>
</comment>
<dbReference type="RefSeq" id="WP_344382658.1">
    <property type="nucleotide sequence ID" value="NZ_BAAATA010000008.1"/>
</dbReference>
<dbReference type="InterPro" id="IPR057326">
    <property type="entry name" value="KR_dom"/>
</dbReference>
<dbReference type="SMART" id="SM00822">
    <property type="entry name" value="PKS_KR"/>
    <property type="match status" value="1"/>
</dbReference>
<proteinExistence type="inferred from homology"/>
<dbReference type="InterPro" id="IPR036291">
    <property type="entry name" value="NAD(P)-bd_dom_sf"/>
</dbReference>
<accession>A0ABP5YK01</accession>
<evidence type="ECO:0000256" key="3">
    <source>
        <dbReference type="RuleBase" id="RU000363"/>
    </source>
</evidence>
<dbReference type="InterPro" id="IPR020904">
    <property type="entry name" value="Sc_DH/Rdtase_CS"/>
</dbReference>
<dbReference type="PANTHER" id="PTHR45024:SF2">
    <property type="entry name" value="SCP2 DOMAIN-CONTAINING PROTEIN"/>
    <property type="match status" value="1"/>
</dbReference>
<dbReference type="Gene3D" id="3.40.50.720">
    <property type="entry name" value="NAD(P)-binding Rossmann-like Domain"/>
    <property type="match status" value="1"/>
</dbReference>
<dbReference type="PRINTS" id="PR00080">
    <property type="entry name" value="SDRFAMILY"/>
</dbReference>
<dbReference type="NCBIfam" id="NF005861">
    <property type="entry name" value="PRK07791.1"/>
    <property type="match status" value="1"/>
</dbReference>
<reference evidence="6" key="1">
    <citation type="journal article" date="2019" name="Int. J. Syst. Evol. Microbiol.">
        <title>The Global Catalogue of Microorganisms (GCM) 10K type strain sequencing project: providing services to taxonomists for standard genome sequencing and annotation.</title>
        <authorList>
            <consortium name="The Broad Institute Genomics Platform"/>
            <consortium name="The Broad Institute Genome Sequencing Center for Infectious Disease"/>
            <person name="Wu L."/>
            <person name="Ma J."/>
        </authorList>
    </citation>
    <scope>NUCLEOTIDE SEQUENCE [LARGE SCALE GENOMIC DNA]</scope>
    <source>
        <strain evidence="6">JCM 6307</strain>
    </source>
</reference>
<evidence type="ECO:0000256" key="2">
    <source>
        <dbReference type="ARBA" id="ARBA00023002"/>
    </source>
</evidence>
<dbReference type="InterPro" id="IPR051687">
    <property type="entry name" value="Peroxisomal_Beta-Oxidation"/>
</dbReference>
<keyword evidence="2" id="KW-0560">Oxidoreductase</keyword>